<feature type="compositionally biased region" description="Polar residues" evidence="1">
    <location>
        <begin position="116"/>
        <end position="127"/>
    </location>
</feature>
<dbReference type="Proteomes" id="UP001567538">
    <property type="component" value="Unassembled WGS sequence"/>
</dbReference>
<gene>
    <name evidence="2" type="ORF">AAHA92_03785</name>
</gene>
<sequence length="171" mass="18887">MLSEKPFLLLSPVLGGLVRVTTNKWCDTCKIYISNNPASIRNHELGQRHKDSGVSPRDLILCGKTGRKRIRKKASSKSPGTDRICKWVPQEEAVAAFRASPMSIKKRPSSGKPPSASDSKSGSTSESVPPPGRLVSTSDEIYEMALNPQLPSRENNQMRSSKLCLKRKQLR</sequence>
<name>A0ABD1HX32_SALDI</name>
<reference evidence="2 3" key="1">
    <citation type="submission" date="2024-06" db="EMBL/GenBank/DDBJ databases">
        <title>A chromosome level genome sequence of Diviner's sage (Salvia divinorum).</title>
        <authorList>
            <person name="Ford S.A."/>
            <person name="Ro D.-K."/>
            <person name="Ness R.W."/>
            <person name="Phillips M.A."/>
        </authorList>
    </citation>
    <scope>NUCLEOTIDE SEQUENCE [LARGE SCALE GENOMIC DNA]</scope>
    <source>
        <strain evidence="2">SAF-2024a</strain>
        <tissue evidence="2">Leaf</tissue>
    </source>
</reference>
<proteinExistence type="predicted"/>
<accession>A0ABD1HX32</accession>
<protein>
    <submittedName>
        <fullName evidence="2">Zinc finger protein ZOP1</fullName>
    </submittedName>
</protein>
<feature type="compositionally biased region" description="Polar residues" evidence="1">
    <location>
        <begin position="149"/>
        <end position="160"/>
    </location>
</feature>
<dbReference type="EMBL" id="JBEAFC010000003">
    <property type="protein sequence ID" value="KAL1561034.1"/>
    <property type="molecule type" value="Genomic_DNA"/>
</dbReference>
<dbReference type="InterPro" id="IPR040023">
    <property type="entry name" value="WBP4"/>
</dbReference>
<organism evidence="2 3">
    <name type="scientific">Salvia divinorum</name>
    <name type="common">Maria pastora</name>
    <name type="synonym">Diviner's sage</name>
    <dbReference type="NCBI Taxonomy" id="28513"/>
    <lineage>
        <taxon>Eukaryota</taxon>
        <taxon>Viridiplantae</taxon>
        <taxon>Streptophyta</taxon>
        <taxon>Embryophyta</taxon>
        <taxon>Tracheophyta</taxon>
        <taxon>Spermatophyta</taxon>
        <taxon>Magnoliopsida</taxon>
        <taxon>eudicotyledons</taxon>
        <taxon>Gunneridae</taxon>
        <taxon>Pentapetalae</taxon>
        <taxon>asterids</taxon>
        <taxon>lamiids</taxon>
        <taxon>Lamiales</taxon>
        <taxon>Lamiaceae</taxon>
        <taxon>Nepetoideae</taxon>
        <taxon>Mentheae</taxon>
        <taxon>Salviinae</taxon>
        <taxon>Salvia</taxon>
        <taxon>Salvia subgen. Calosphace</taxon>
    </lineage>
</organism>
<evidence type="ECO:0000313" key="2">
    <source>
        <dbReference type="EMBL" id="KAL1561034.1"/>
    </source>
</evidence>
<feature type="region of interest" description="Disordered" evidence="1">
    <location>
        <begin position="98"/>
        <end position="171"/>
    </location>
</feature>
<evidence type="ECO:0000313" key="3">
    <source>
        <dbReference type="Proteomes" id="UP001567538"/>
    </source>
</evidence>
<dbReference type="PANTHER" id="PTHR13173:SF10">
    <property type="entry name" value="WW DOMAIN-BINDING PROTEIN 4"/>
    <property type="match status" value="1"/>
</dbReference>
<evidence type="ECO:0000256" key="1">
    <source>
        <dbReference type="SAM" id="MobiDB-lite"/>
    </source>
</evidence>
<dbReference type="AlphaFoldDB" id="A0ABD1HX32"/>
<dbReference type="PANTHER" id="PTHR13173">
    <property type="entry name" value="WW DOMAIN BINDING PROTEIN 4"/>
    <property type="match status" value="1"/>
</dbReference>
<keyword evidence="3" id="KW-1185">Reference proteome</keyword>
<comment type="caution">
    <text evidence="2">The sequence shown here is derived from an EMBL/GenBank/DDBJ whole genome shotgun (WGS) entry which is preliminary data.</text>
</comment>